<name>A0A7I8DDZ3_9BACL</name>
<accession>A0A7I8DDZ3</accession>
<dbReference type="Gene3D" id="3.90.25.10">
    <property type="entry name" value="UDP-galactose 4-epimerase, domain 1"/>
    <property type="match status" value="1"/>
</dbReference>
<dbReference type="KEGG" id="eff:skT53_34030"/>
<proteinExistence type="predicted"/>
<gene>
    <name evidence="2" type="ORF">skT53_34030</name>
</gene>
<dbReference type="PANTHER" id="PTHR47129:SF1">
    <property type="entry name" value="NMRA-LIKE DOMAIN-CONTAINING PROTEIN"/>
    <property type="match status" value="1"/>
</dbReference>
<evidence type="ECO:0000313" key="2">
    <source>
        <dbReference type="EMBL" id="BCJ88418.1"/>
    </source>
</evidence>
<keyword evidence="3" id="KW-1185">Reference proteome</keyword>
<organism evidence="2 3">
    <name type="scientific">Effusibacillus dendaii</name>
    <dbReference type="NCBI Taxonomy" id="2743772"/>
    <lineage>
        <taxon>Bacteria</taxon>
        <taxon>Bacillati</taxon>
        <taxon>Bacillota</taxon>
        <taxon>Bacilli</taxon>
        <taxon>Bacillales</taxon>
        <taxon>Alicyclobacillaceae</taxon>
        <taxon>Effusibacillus</taxon>
    </lineage>
</organism>
<evidence type="ECO:0000259" key="1">
    <source>
        <dbReference type="Pfam" id="PF05368"/>
    </source>
</evidence>
<feature type="domain" description="NmrA-like" evidence="1">
    <location>
        <begin position="2"/>
        <end position="164"/>
    </location>
</feature>
<dbReference type="Gene3D" id="3.40.50.720">
    <property type="entry name" value="NAD(P)-binding Rossmann-like Domain"/>
    <property type="match status" value="1"/>
</dbReference>
<dbReference type="EMBL" id="AP023366">
    <property type="protein sequence ID" value="BCJ88418.1"/>
    <property type="molecule type" value="Genomic_DNA"/>
</dbReference>
<dbReference type="Proteomes" id="UP000593802">
    <property type="component" value="Chromosome"/>
</dbReference>
<evidence type="ECO:0000313" key="3">
    <source>
        <dbReference type="Proteomes" id="UP000593802"/>
    </source>
</evidence>
<dbReference type="Pfam" id="PF05368">
    <property type="entry name" value="NmrA"/>
    <property type="match status" value="1"/>
</dbReference>
<sequence>MRIRQHASAVEAAKKAGVGHILYTGFAFAEKSSMSLAHVHLATEHAIRTTGIPFTFLRNALYTHLFVDPGLKAAVERGELVTSAGNGKLNTATRNDLALAAATVLAEEGHENKTYELTSPQSWTFDQLAQILSEVSGKKVTHRHATESDFKEYLLKSGLPEDTANFLVFGMYRPISRGKTASTSGDLQKLIGDSLTSLRESVKEALKS</sequence>
<dbReference type="AlphaFoldDB" id="A0A7I8DDZ3"/>
<reference evidence="2 3" key="1">
    <citation type="submission" date="2020-08" db="EMBL/GenBank/DDBJ databases">
        <title>Complete Genome Sequence of Effusibacillus dendaii Strain skT53, Isolated from Farmland soil.</title>
        <authorList>
            <person name="Konishi T."/>
            <person name="Kawasaki H."/>
        </authorList>
    </citation>
    <scope>NUCLEOTIDE SEQUENCE [LARGE SCALE GENOMIC DNA]</scope>
    <source>
        <strain evidence="3">skT53</strain>
    </source>
</reference>
<dbReference type="InterPro" id="IPR036291">
    <property type="entry name" value="NAD(P)-bd_dom_sf"/>
</dbReference>
<protein>
    <recommendedName>
        <fullName evidence="1">NmrA-like domain-containing protein</fullName>
    </recommendedName>
</protein>
<dbReference type="PANTHER" id="PTHR47129">
    <property type="entry name" value="QUINONE OXIDOREDUCTASE 2"/>
    <property type="match status" value="1"/>
</dbReference>
<dbReference type="SUPFAM" id="SSF51735">
    <property type="entry name" value="NAD(P)-binding Rossmann-fold domains"/>
    <property type="match status" value="1"/>
</dbReference>
<dbReference type="InterPro" id="IPR052718">
    <property type="entry name" value="NmrA-type_oxidoreductase"/>
</dbReference>
<dbReference type="InterPro" id="IPR008030">
    <property type="entry name" value="NmrA-like"/>
</dbReference>